<sequence length="585" mass="63817">MDQQVSVPEYLFLRLVQLGAGSVHGVPGDYNLTACDYITRTGLRWVGNANELNAGYAADAYARVKGIGVLFTSFGPGELSAFNAIAGAYAEKAPVVHIVGTPPRSAQKAGSCLHHSLGDGNFKVFANIYKTVTVAQADLLDPATAGDLIDLTLRECILQSRPVYFTLPLDMVPEKLTFPPNTISLRNLNHNQESQDSVVDALFANLRRSKRALLIVDGFTARFGVREEVNELVRLTGIPTLTTPFGNGIIDSSLPNYHGIYHGGAGPDSHLTWVHGCDLILRFGPLDSDINTFASTALPNDKVTVVFEKHSVRFGQDLTGPDCSGDNQSIKCLLEALLLRLNETGLPKPEQFPHDPDTPKEVLKRLPAQTDSQAIDQFNFWLRMSEFLRPGDFVLTETGTSLYGGQSLVLPDDTSLICSAIWLSIGYMLSAAQGVSLAHRELVEQGSISRGRTILFEGEGSFQMTAQAMSDIIRNRLDVTIFVLNNNGYTVERVIHGFNEGYNDIQPWRYLEAPSYFGAPVIDPSYPVRTIRAATWGELRSALGDSGVQEGKGLTMIEIVLDVADCPTSLSTFANLLAKKHKGGW</sequence>
<dbReference type="AlphaFoldDB" id="A0A9W8V8H7"/>
<dbReference type="SUPFAM" id="SSF52518">
    <property type="entry name" value="Thiamin diphosphate-binding fold (THDP-binding)"/>
    <property type="match status" value="2"/>
</dbReference>
<dbReference type="PANTHER" id="PTHR43452:SF11">
    <property type="entry name" value="PYRUVATE DECARBOXYLASE"/>
    <property type="match status" value="1"/>
</dbReference>
<dbReference type="GO" id="GO:0000949">
    <property type="term" value="P:aromatic amino acid family catabolic process to alcohol via Ehrlich pathway"/>
    <property type="evidence" value="ECO:0007669"/>
    <property type="project" value="TreeGrafter"/>
</dbReference>
<dbReference type="EC" id="4.1.1.1" evidence="4"/>
<evidence type="ECO:0000256" key="8">
    <source>
        <dbReference type="ARBA" id="ARBA00022842"/>
    </source>
</evidence>
<keyword evidence="9 12" id="KW-0786">Thiamine pyrophosphate</keyword>
<evidence type="ECO:0000259" key="14">
    <source>
        <dbReference type="Pfam" id="PF02775"/>
    </source>
</evidence>
<feature type="domain" description="Thiamine pyrophosphate enzyme TPP-binding" evidence="14">
    <location>
        <begin position="412"/>
        <end position="494"/>
    </location>
</feature>
<evidence type="ECO:0000313" key="17">
    <source>
        <dbReference type="Proteomes" id="UP001152049"/>
    </source>
</evidence>
<dbReference type="EMBL" id="JAOQAZ010000036">
    <property type="protein sequence ID" value="KAJ4248490.1"/>
    <property type="molecule type" value="Genomic_DNA"/>
</dbReference>
<dbReference type="CDD" id="cd02005">
    <property type="entry name" value="TPP_PDC_IPDC"/>
    <property type="match status" value="1"/>
</dbReference>
<evidence type="ECO:0000256" key="3">
    <source>
        <dbReference type="ARBA" id="ARBA00007812"/>
    </source>
</evidence>
<keyword evidence="17" id="KW-1185">Reference proteome</keyword>
<feature type="domain" description="Thiamine pyrophosphate enzyme central" evidence="13">
    <location>
        <begin position="200"/>
        <end position="302"/>
    </location>
</feature>
<dbReference type="GO" id="GO:0004737">
    <property type="term" value="F:pyruvate decarboxylase activity"/>
    <property type="evidence" value="ECO:0007669"/>
    <property type="project" value="UniProtKB-EC"/>
</dbReference>
<dbReference type="InterPro" id="IPR047213">
    <property type="entry name" value="TPP_PYR_PDC_IPDC-like"/>
</dbReference>
<dbReference type="OrthoDB" id="308383at2759"/>
<accession>A0A9W8V8H7</accession>
<name>A0A9W8V8H7_9HYPO</name>
<evidence type="ECO:0000256" key="9">
    <source>
        <dbReference type="ARBA" id="ARBA00023052"/>
    </source>
</evidence>
<dbReference type="InterPro" id="IPR011766">
    <property type="entry name" value="TPP_enzyme_TPP-bd"/>
</dbReference>
<dbReference type="Gene3D" id="3.40.50.1220">
    <property type="entry name" value="TPP-binding domain"/>
    <property type="match status" value="1"/>
</dbReference>
<dbReference type="PANTHER" id="PTHR43452">
    <property type="entry name" value="PYRUVATE DECARBOXYLASE"/>
    <property type="match status" value="1"/>
</dbReference>
<dbReference type="FunFam" id="3.40.50.970:FF:000024">
    <property type="entry name" value="Pyruvate decarboxylase isozyme"/>
    <property type="match status" value="1"/>
</dbReference>
<comment type="cofactor">
    <cofactor evidence="11">
        <name>Mg(2+)</name>
        <dbReference type="ChEBI" id="CHEBI:18420"/>
    </cofactor>
    <text evidence="11">Binds 1 Mg(2+) per subunit.</text>
</comment>
<feature type="domain" description="Thiamine pyrophosphate enzyme N-terminal TPP-binding" evidence="15">
    <location>
        <begin position="8"/>
        <end position="108"/>
    </location>
</feature>
<dbReference type="InterPro" id="IPR047214">
    <property type="entry name" value="TPP_PDC_IPDC"/>
</dbReference>
<organism evidence="16 17">
    <name type="scientific">Fusarium torreyae</name>
    <dbReference type="NCBI Taxonomy" id="1237075"/>
    <lineage>
        <taxon>Eukaryota</taxon>
        <taxon>Fungi</taxon>
        <taxon>Dikarya</taxon>
        <taxon>Ascomycota</taxon>
        <taxon>Pezizomycotina</taxon>
        <taxon>Sordariomycetes</taxon>
        <taxon>Hypocreomycetidae</taxon>
        <taxon>Hypocreales</taxon>
        <taxon>Nectriaceae</taxon>
        <taxon>Fusarium</taxon>
    </lineage>
</organism>
<evidence type="ECO:0000313" key="16">
    <source>
        <dbReference type="EMBL" id="KAJ4248490.1"/>
    </source>
</evidence>
<evidence type="ECO:0000256" key="4">
    <source>
        <dbReference type="ARBA" id="ARBA00013202"/>
    </source>
</evidence>
<evidence type="ECO:0000259" key="15">
    <source>
        <dbReference type="Pfam" id="PF02776"/>
    </source>
</evidence>
<dbReference type="GO" id="GO:0005829">
    <property type="term" value="C:cytosol"/>
    <property type="evidence" value="ECO:0007669"/>
    <property type="project" value="TreeGrafter"/>
</dbReference>
<keyword evidence="7" id="KW-0210">Decarboxylase</keyword>
<evidence type="ECO:0000256" key="10">
    <source>
        <dbReference type="ARBA" id="ARBA00023239"/>
    </source>
</evidence>
<dbReference type="Pfam" id="PF00205">
    <property type="entry name" value="TPP_enzyme_M"/>
    <property type="match status" value="1"/>
</dbReference>
<evidence type="ECO:0000256" key="6">
    <source>
        <dbReference type="ARBA" id="ARBA00022723"/>
    </source>
</evidence>
<dbReference type="SUPFAM" id="SSF52467">
    <property type="entry name" value="DHS-like NAD/FAD-binding domain"/>
    <property type="match status" value="1"/>
</dbReference>
<keyword evidence="8 11" id="KW-0460">Magnesium</keyword>
<dbReference type="Pfam" id="PF02776">
    <property type="entry name" value="TPP_enzyme_N"/>
    <property type="match status" value="1"/>
</dbReference>
<comment type="catalytic activity">
    <reaction evidence="1">
        <text>a 2-oxocarboxylate + H(+) = an aldehyde + CO2</text>
        <dbReference type="Rhea" id="RHEA:11628"/>
        <dbReference type="ChEBI" id="CHEBI:15378"/>
        <dbReference type="ChEBI" id="CHEBI:16526"/>
        <dbReference type="ChEBI" id="CHEBI:17478"/>
        <dbReference type="ChEBI" id="CHEBI:35179"/>
        <dbReference type="EC" id="4.1.1.1"/>
    </reaction>
</comment>
<evidence type="ECO:0000256" key="12">
    <source>
        <dbReference type="RuleBase" id="RU362132"/>
    </source>
</evidence>
<dbReference type="Gene3D" id="3.40.50.970">
    <property type="match status" value="2"/>
</dbReference>
<dbReference type="InterPro" id="IPR012000">
    <property type="entry name" value="Thiamin_PyroP_enz_cen_dom"/>
</dbReference>
<dbReference type="InterPro" id="IPR029061">
    <property type="entry name" value="THDP-binding"/>
</dbReference>
<evidence type="ECO:0000256" key="11">
    <source>
        <dbReference type="PIRSR" id="PIRSR036565-2"/>
    </source>
</evidence>
<comment type="similarity">
    <text evidence="3 12">Belongs to the TPP enzyme family.</text>
</comment>
<dbReference type="Pfam" id="PF02775">
    <property type="entry name" value="TPP_enzyme_C"/>
    <property type="match status" value="1"/>
</dbReference>
<dbReference type="InterPro" id="IPR029035">
    <property type="entry name" value="DHS-like_NAD/FAD-binding_dom"/>
</dbReference>
<dbReference type="CDD" id="cd07038">
    <property type="entry name" value="TPP_PYR_PDC_IPDC_like"/>
    <property type="match status" value="1"/>
</dbReference>
<dbReference type="GO" id="GO:0000287">
    <property type="term" value="F:magnesium ion binding"/>
    <property type="evidence" value="ECO:0007669"/>
    <property type="project" value="InterPro"/>
</dbReference>
<reference evidence="16" key="1">
    <citation type="submission" date="2022-09" db="EMBL/GenBank/DDBJ databases">
        <title>Fusarium specimens isolated from Avocado Roots.</title>
        <authorList>
            <person name="Stajich J."/>
            <person name="Roper C."/>
            <person name="Heimlech-Rivalta G."/>
        </authorList>
    </citation>
    <scope>NUCLEOTIDE SEQUENCE</scope>
    <source>
        <strain evidence="16">CF00136</strain>
    </source>
</reference>
<feature type="binding site" evidence="11">
    <location>
        <position position="486"/>
    </location>
    <ligand>
        <name>Mg(2+)</name>
        <dbReference type="ChEBI" id="CHEBI:18420"/>
    </ligand>
</feature>
<keyword evidence="10" id="KW-0456">Lyase</keyword>
<keyword evidence="6 11" id="KW-0479">Metal-binding</keyword>
<dbReference type="GO" id="GO:0030976">
    <property type="term" value="F:thiamine pyrophosphate binding"/>
    <property type="evidence" value="ECO:0007669"/>
    <property type="project" value="InterPro"/>
</dbReference>
<dbReference type="FunFam" id="3.40.50.970:FF:000019">
    <property type="entry name" value="Pyruvate decarboxylase isozyme"/>
    <property type="match status" value="1"/>
</dbReference>
<evidence type="ECO:0000256" key="1">
    <source>
        <dbReference type="ARBA" id="ARBA00001041"/>
    </source>
</evidence>
<dbReference type="PIRSF" id="PIRSF036565">
    <property type="entry name" value="Pyruvt_ip_decrb"/>
    <property type="match status" value="1"/>
</dbReference>
<dbReference type="InterPro" id="IPR012001">
    <property type="entry name" value="Thiamin_PyroP_enz_TPP-bd_dom"/>
</dbReference>
<feature type="binding site" evidence="11">
    <location>
        <position position="488"/>
    </location>
    <ligand>
        <name>Mg(2+)</name>
        <dbReference type="ChEBI" id="CHEBI:18420"/>
    </ligand>
</feature>
<protein>
    <recommendedName>
        <fullName evidence="5">Pyruvate decarboxylase</fullName>
        <ecNumber evidence="4">4.1.1.1</ecNumber>
    </recommendedName>
</protein>
<dbReference type="InterPro" id="IPR012110">
    <property type="entry name" value="PDC/IPDC-like"/>
</dbReference>
<dbReference type="Proteomes" id="UP001152049">
    <property type="component" value="Unassembled WGS sequence"/>
</dbReference>
<evidence type="ECO:0000256" key="2">
    <source>
        <dbReference type="ARBA" id="ARBA00001964"/>
    </source>
</evidence>
<gene>
    <name evidence="16" type="ORF">NW762_012828</name>
</gene>
<evidence type="ECO:0000256" key="7">
    <source>
        <dbReference type="ARBA" id="ARBA00022793"/>
    </source>
</evidence>
<dbReference type="GO" id="GO:0005634">
    <property type="term" value="C:nucleus"/>
    <property type="evidence" value="ECO:0007669"/>
    <property type="project" value="TreeGrafter"/>
</dbReference>
<comment type="caution">
    <text evidence="16">The sequence shown here is derived from an EMBL/GenBank/DDBJ whole genome shotgun (WGS) entry which is preliminary data.</text>
</comment>
<comment type="cofactor">
    <cofactor evidence="2">
        <name>thiamine diphosphate</name>
        <dbReference type="ChEBI" id="CHEBI:58937"/>
    </cofactor>
</comment>
<evidence type="ECO:0000259" key="13">
    <source>
        <dbReference type="Pfam" id="PF00205"/>
    </source>
</evidence>
<evidence type="ECO:0000256" key="5">
    <source>
        <dbReference type="ARBA" id="ARBA00014422"/>
    </source>
</evidence>
<proteinExistence type="inferred from homology"/>